<accession>A0ABV9I3D2</accession>
<sequence length="119" mass="13922">MYRLKDIKPNELKDIAIKHQQEIIHQTGSPLVLSHGYELIKKHTQHFTIDDPTAKQADSLLFEILEKHRKQTVKESEIKQPEIKEIPLLSKEAIRIRENERLRILKLVKLKLSLNSKSA</sequence>
<proteinExistence type="predicted"/>
<organism evidence="1 2">
    <name type="scientific">Dokdonia ponticola</name>
    <dbReference type="NCBI Taxonomy" id="2041041"/>
    <lineage>
        <taxon>Bacteria</taxon>
        <taxon>Pseudomonadati</taxon>
        <taxon>Bacteroidota</taxon>
        <taxon>Flavobacteriia</taxon>
        <taxon>Flavobacteriales</taxon>
        <taxon>Flavobacteriaceae</taxon>
        <taxon>Dokdonia</taxon>
    </lineage>
</organism>
<reference evidence="2" key="1">
    <citation type="journal article" date="2019" name="Int. J. Syst. Evol. Microbiol.">
        <title>The Global Catalogue of Microorganisms (GCM) 10K type strain sequencing project: providing services to taxonomists for standard genome sequencing and annotation.</title>
        <authorList>
            <consortium name="The Broad Institute Genomics Platform"/>
            <consortium name="The Broad Institute Genome Sequencing Center for Infectious Disease"/>
            <person name="Wu L."/>
            <person name="Ma J."/>
        </authorList>
    </citation>
    <scope>NUCLEOTIDE SEQUENCE [LARGE SCALE GENOMIC DNA]</scope>
    <source>
        <strain evidence="2">YJ-61-S</strain>
    </source>
</reference>
<keyword evidence="2" id="KW-1185">Reference proteome</keyword>
<evidence type="ECO:0000313" key="2">
    <source>
        <dbReference type="Proteomes" id="UP001596043"/>
    </source>
</evidence>
<dbReference type="EMBL" id="JBHSFV010000025">
    <property type="protein sequence ID" value="MFC4636628.1"/>
    <property type="molecule type" value="Genomic_DNA"/>
</dbReference>
<comment type="caution">
    <text evidence="1">The sequence shown here is derived from an EMBL/GenBank/DDBJ whole genome shotgun (WGS) entry which is preliminary data.</text>
</comment>
<protein>
    <submittedName>
        <fullName evidence="1">Uncharacterized protein</fullName>
    </submittedName>
</protein>
<evidence type="ECO:0000313" key="1">
    <source>
        <dbReference type="EMBL" id="MFC4636628.1"/>
    </source>
</evidence>
<dbReference type="RefSeq" id="WP_379983001.1">
    <property type="nucleotide sequence ID" value="NZ_JBHSFV010000025.1"/>
</dbReference>
<name>A0ABV9I3D2_9FLAO</name>
<dbReference type="Proteomes" id="UP001596043">
    <property type="component" value="Unassembled WGS sequence"/>
</dbReference>
<gene>
    <name evidence="1" type="ORF">ACFO3O_22175</name>
</gene>